<feature type="binding site" evidence="4">
    <location>
        <position position="200"/>
    </location>
    <ligand>
        <name>Zn(2+)</name>
        <dbReference type="ChEBI" id="CHEBI:29105"/>
        <note>catalytic</note>
    </ligand>
</feature>
<accession>A0A317ZQL5</accession>
<evidence type="ECO:0000256" key="3">
    <source>
        <dbReference type="ARBA" id="ARBA00022833"/>
    </source>
</evidence>
<dbReference type="NCBIfam" id="TIGR01430">
    <property type="entry name" value="aden_deam"/>
    <property type="match status" value="1"/>
</dbReference>
<dbReference type="Proteomes" id="UP000246722">
    <property type="component" value="Unassembled WGS sequence"/>
</dbReference>
<name>A0A317ZQL5_9MICO</name>
<feature type="binding site" evidence="4">
    <location>
        <position position="23"/>
    </location>
    <ligand>
        <name>Zn(2+)</name>
        <dbReference type="ChEBI" id="CHEBI:29105"/>
        <note>catalytic</note>
    </ligand>
</feature>
<protein>
    <recommendedName>
        <fullName evidence="4">Adenine deaminase</fullName>
        <shortName evidence="4">ADE</shortName>
        <ecNumber evidence="4">3.5.4.2</ecNumber>
    </recommendedName>
    <alternativeName>
        <fullName evidence="4">Adenine aminohydrolase</fullName>
        <shortName evidence="4">AAH</shortName>
    </alternativeName>
</protein>
<evidence type="ECO:0000313" key="6">
    <source>
        <dbReference type="EMBL" id="PXA67353.1"/>
    </source>
</evidence>
<dbReference type="EMBL" id="QHLY01000012">
    <property type="protein sequence ID" value="PXA67353.1"/>
    <property type="molecule type" value="Genomic_DNA"/>
</dbReference>
<dbReference type="RefSeq" id="WP_110127037.1">
    <property type="nucleotide sequence ID" value="NZ_QHLY01000012.1"/>
</dbReference>
<dbReference type="GO" id="GO:0008270">
    <property type="term" value="F:zinc ion binding"/>
    <property type="evidence" value="ECO:0007669"/>
    <property type="project" value="UniProtKB-UniRule"/>
</dbReference>
<keyword evidence="7" id="KW-1185">Reference proteome</keyword>
<dbReference type="GO" id="GO:0006146">
    <property type="term" value="P:adenine catabolic process"/>
    <property type="evidence" value="ECO:0007669"/>
    <property type="project" value="UniProtKB-UniRule"/>
</dbReference>
<dbReference type="SUPFAM" id="SSF51556">
    <property type="entry name" value="Metallo-dependent hydrolases"/>
    <property type="match status" value="1"/>
</dbReference>
<dbReference type="HAMAP" id="MF_01962">
    <property type="entry name" value="Adenine_deaminase"/>
    <property type="match status" value="1"/>
</dbReference>
<dbReference type="GO" id="GO:0043103">
    <property type="term" value="P:hypoxanthine salvage"/>
    <property type="evidence" value="ECO:0007669"/>
    <property type="project" value="UniProtKB-UniRule"/>
</dbReference>
<dbReference type="InterPro" id="IPR032466">
    <property type="entry name" value="Metal_Hydrolase"/>
</dbReference>
<comment type="cofactor">
    <cofactor evidence="4">
        <name>Zn(2+)</name>
        <dbReference type="ChEBI" id="CHEBI:29105"/>
    </cofactor>
    <text evidence="4">Binds 1 zinc ion per subunit.</text>
</comment>
<reference evidence="6 7" key="1">
    <citation type="submission" date="2018-05" db="EMBL/GenBank/DDBJ databases">
        <title>Genetic diversity of glacier-inhabiting Cryobacterium bacteria in China and description of Cryobacterium mengkeensis sp. nov. and Arthrobacter glacialis sp. nov.</title>
        <authorList>
            <person name="Liu Q."/>
            <person name="Xin Y.-H."/>
        </authorList>
    </citation>
    <scope>NUCLEOTIDE SEQUENCE [LARGE SCALE GENOMIC DNA]</scope>
    <source>
        <strain evidence="6 7">SK-1</strain>
    </source>
</reference>
<dbReference type="Pfam" id="PF00962">
    <property type="entry name" value="A_deaminase"/>
    <property type="match status" value="1"/>
</dbReference>
<feature type="site" description="Important for catalytic activity" evidence="4">
    <location>
        <position position="226"/>
    </location>
</feature>
<feature type="binding site" evidence="4">
    <location>
        <position position="21"/>
    </location>
    <ligand>
        <name>Zn(2+)</name>
        <dbReference type="ChEBI" id="CHEBI:29105"/>
        <note>catalytic</note>
    </ligand>
</feature>
<sequence length="343" mass="37298">MSSAIVPTPAFVSGLPKAELHLHLEGTLEPELKLALARRNGVDIGQTTVEQVKATYEFDSLASFLGVYYPAVNVLVEEEDFYDLATAYFVRAAADGVRRVEAFFDPQAHTSRGVPIEKVIVGYHRAAVDAGALGVSAELILCFLRDFSAESALATLTEALPYADRFIGVGLDSDERDNPPTKFADVFALARANGLKLTMHCDIDQVGSIENIRQVLEDIQVDRIDHGTNIVENPELVALVRERRLGLTCCPVSNSFVTADMKAAEMVALLKFGVLVTVNSDDPAYFGAYVADNYSALAEKAGLDTDELVLLAKNSFEASWLPTNEKQAFLHAIDEYVAGYSAE</sequence>
<dbReference type="PANTHER" id="PTHR43114:SF7">
    <property type="entry name" value="ADENOSINE DEAMINASE DOMAIN-CONTAINING PROTEIN"/>
    <property type="match status" value="1"/>
</dbReference>
<dbReference type="InterPro" id="IPR006330">
    <property type="entry name" value="Ado/ade_deaminase"/>
</dbReference>
<dbReference type="GO" id="GO:0009117">
    <property type="term" value="P:nucleotide metabolic process"/>
    <property type="evidence" value="ECO:0007669"/>
    <property type="project" value="UniProtKB-KW"/>
</dbReference>
<keyword evidence="1 4" id="KW-0479">Metal-binding</keyword>
<evidence type="ECO:0000256" key="2">
    <source>
        <dbReference type="ARBA" id="ARBA00022801"/>
    </source>
</evidence>
<evidence type="ECO:0000313" key="7">
    <source>
        <dbReference type="Proteomes" id="UP000246722"/>
    </source>
</evidence>
<dbReference type="EC" id="3.5.4.2" evidence="4"/>
<evidence type="ECO:0000256" key="1">
    <source>
        <dbReference type="ARBA" id="ARBA00022723"/>
    </source>
</evidence>
<dbReference type="Gene3D" id="3.20.20.140">
    <property type="entry name" value="Metal-dependent hydrolases"/>
    <property type="match status" value="1"/>
</dbReference>
<proteinExistence type="inferred from homology"/>
<keyword evidence="3 4" id="KW-0862">Zinc</keyword>
<keyword evidence="4" id="KW-0546">Nucleotide metabolism</keyword>
<comment type="caution">
    <text evidence="4">Lacks conserved residue(s) required for the propagation of feature annotation.</text>
</comment>
<dbReference type="GO" id="GO:0005829">
    <property type="term" value="C:cytosol"/>
    <property type="evidence" value="ECO:0007669"/>
    <property type="project" value="TreeGrafter"/>
</dbReference>
<gene>
    <name evidence="6" type="primary">add</name>
    <name evidence="6" type="ORF">CTB96_11460</name>
</gene>
<organism evidence="6 7">
    <name type="scientific">Cryobacterium arcticum</name>
    <dbReference type="NCBI Taxonomy" id="670052"/>
    <lineage>
        <taxon>Bacteria</taxon>
        <taxon>Bacillati</taxon>
        <taxon>Actinomycetota</taxon>
        <taxon>Actinomycetes</taxon>
        <taxon>Micrococcales</taxon>
        <taxon>Microbacteriaceae</taxon>
        <taxon>Cryobacterium</taxon>
    </lineage>
</organism>
<feature type="domain" description="Adenosine deaminase" evidence="5">
    <location>
        <begin position="16"/>
        <end position="335"/>
    </location>
</feature>
<evidence type="ECO:0000256" key="4">
    <source>
        <dbReference type="HAMAP-Rule" id="MF_01962"/>
    </source>
</evidence>
<feature type="binding site" evidence="4">
    <location>
        <position position="282"/>
    </location>
    <ligand>
        <name>substrate</name>
    </ligand>
</feature>
<dbReference type="GO" id="GO:0000034">
    <property type="term" value="F:adenine deaminase activity"/>
    <property type="evidence" value="ECO:0007669"/>
    <property type="project" value="UniProtKB-UniRule"/>
</dbReference>
<comment type="catalytic activity">
    <reaction evidence="4">
        <text>adenine + H2O + H(+) = hypoxanthine + NH4(+)</text>
        <dbReference type="Rhea" id="RHEA:23688"/>
        <dbReference type="ChEBI" id="CHEBI:15377"/>
        <dbReference type="ChEBI" id="CHEBI:15378"/>
        <dbReference type="ChEBI" id="CHEBI:16708"/>
        <dbReference type="ChEBI" id="CHEBI:17368"/>
        <dbReference type="ChEBI" id="CHEBI:28938"/>
        <dbReference type="EC" id="3.5.4.2"/>
    </reaction>
</comment>
<dbReference type="InterPro" id="IPR028892">
    <property type="entry name" value="ADE"/>
</dbReference>
<evidence type="ECO:0000259" key="5">
    <source>
        <dbReference type="Pfam" id="PF00962"/>
    </source>
</evidence>
<comment type="caution">
    <text evidence="6">The sequence shown here is derived from an EMBL/GenBank/DDBJ whole genome shotgun (WGS) entry which is preliminary data.</text>
</comment>
<comment type="similarity">
    <text evidence="4">Belongs to the metallo-dependent hydrolases superfamily. Adenosine and AMP deaminases family. Adenine deaminase type 2 subfamily.</text>
</comment>
<dbReference type="InterPro" id="IPR001365">
    <property type="entry name" value="A_deaminase_dom"/>
</dbReference>
<dbReference type="OrthoDB" id="105475at2"/>
<dbReference type="AlphaFoldDB" id="A0A317ZQL5"/>
<keyword evidence="2 4" id="KW-0378">Hydrolase</keyword>
<comment type="function">
    <text evidence="4">Catalyzes the hydrolytic deamination of adenine to hypoxanthine. Plays an important role in the purine salvage pathway and in nitrogen catabolism.</text>
</comment>
<dbReference type="PANTHER" id="PTHR43114">
    <property type="entry name" value="ADENINE DEAMINASE"/>
    <property type="match status" value="1"/>
</dbReference>
<feature type="binding site" evidence="4">
    <location>
        <position position="281"/>
    </location>
    <ligand>
        <name>Zn(2+)</name>
        <dbReference type="ChEBI" id="CHEBI:29105"/>
        <note>catalytic</note>
    </ligand>
</feature>